<dbReference type="InterPro" id="IPR035437">
    <property type="entry name" value="SNase_OB-fold_sf"/>
</dbReference>
<dbReference type="Pfam" id="PF00565">
    <property type="entry name" value="SNase"/>
    <property type="match status" value="1"/>
</dbReference>
<keyword evidence="3" id="KW-1185">Reference proteome</keyword>
<accession>A0A7S9LRE0</accession>
<evidence type="ECO:0000313" key="3">
    <source>
        <dbReference type="Proteomes" id="UP000594800"/>
    </source>
</evidence>
<dbReference type="Proteomes" id="UP000594800">
    <property type="component" value="Chromosome"/>
</dbReference>
<gene>
    <name evidence="2" type="ORF">I0K15_18290</name>
</gene>
<protein>
    <submittedName>
        <fullName evidence="2">Thermonuclease family protein</fullName>
    </submittedName>
</protein>
<dbReference type="EMBL" id="CP064942">
    <property type="protein sequence ID" value="QPH53704.1"/>
    <property type="molecule type" value="Genomic_DNA"/>
</dbReference>
<dbReference type="Gene3D" id="2.40.50.90">
    <property type="match status" value="1"/>
</dbReference>
<dbReference type="KEGG" id="poz:I0K15_18290"/>
<sequence length="340" mass="37698">MPRPHASFVPGGGEVAMTGTTLEVQVERVVDGDTVRVFLPGAERGESVRILSLDTEEVSAGTKPVTELGRRASERAKELMEPGDTIRLILPGNDPLETALQRYRGNFGRLLCYVELADGTDFQEVMIREGFSPYFQKYGYAHFAGRHAAYVAAERAAQSGKLGIWDQIANNGSEMRNYAALTVWWDLRARIIEGYREIKRRMPEANLFNSRLDHAKLVEIAKAGGETTVFMELRDFSPTNDGDHIIFRTGSRAQPFSVFVPEANMGEGQEVMNLLLTRYVSESEMRPARSYAYVTGSLKLFPPETGDPEITVTRVDQVTDWPSASIERGISTLTGPVADA</sequence>
<dbReference type="InterPro" id="IPR016071">
    <property type="entry name" value="Staphylococal_nuclease_OB-fold"/>
</dbReference>
<evidence type="ECO:0000313" key="2">
    <source>
        <dbReference type="EMBL" id="QPH53704.1"/>
    </source>
</evidence>
<dbReference type="PROSITE" id="PS50830">
    <property type="entry name" value="TNASE_3"/>
    <property type="match status" value="1"/>
</dbReference>
<name>A0A7S9LRE0_9RHOB</name>
<proteinExistence type="predicted"/>
<dbReference type="AlphaFoldDB" id="A0A7S9LRE0"/>
<organism evidence="2 3">
    <name type="scientific">Pontivivens ytuae</name>
    <dbReference type="NCBI Taxonomy" id="2789856"/>
    <lineage>
        <taxon>Bacteria</taxon>
        <taxon>Pseudomonadati</taxon>
        <taxon>Pseudomonadota</taxon>
        <taxon>Alphaproteobacteria</taxon>
        <taxon>Rhodobacterales</taxon>
        <taxon>Paracoccaceae</taxon>
        <taxon>Pontivivens</taxon>
    </lineage>
</organism>
<evidence type="ECO:0000259" key="1">
    <source>
        <dbReference type="PROSITE" id="PS50830"/>
    </source>
</evidence>
<feature type="domain" description="TNase-like" evidence="1">
    <location>
        <begin position="20"/>
        <end position="167"/>
    </location>
</feature>
<dbReference type="SUPFAM" id="SSF50199">
    <property type="entry name" value="Staphylococcal nuclease"/>
    <property type="match status" value="1"/>
</dbReference>
<reference evidence="2 3" key="1">
    <citation type="submission" date="2020-11" db="EMBL/GenBank/DDBJ databases">
        <title>Description of Pontivivens ytuae sp. nov. isolated from deep sea sediment of Mariana Trench.</title>
        <authorList>
            <person name="Wang Z."/>
            <person name="Sun Q.-L."/>
            <person name="Xu X.-D."/>
            <person name="Tang Y.-Z."/>
            <person name="Zhang J."/>
        </authorList>
    </citation>
    <scope>NUCLEOTIDE SEQUENCE [LARGE SCALE GENOMIC DNA]</scope>
    <source>
        <strain evidence="2 3">MT2928</strain>
    </source>
</reference>
<dbReference type="SMART" id="SM00318">
    <property type="entry name" value="SNc"/>
    <property type="match status" value="1"/>
</dbReference>